<dbReference type="AlphaFoldDB" id="A0A4R4EJ93"/>
<comment type="caution">
    <text evidence="4">The sequence shown here is derived from an EMBL/GenBank/DDBJ whole genome shotgun (WGS) entry which is preliminary data.</text>
</comment>
<protein>
    <submittedName>
        <fullName evidence="4">YafY family transcriptional regulator</fullName>
    </submittedName>
</protein>
<dbReference type="PANTHER" id="PTHR34580">
    <property type="match status" value="1"/>
</dbReference>
<dbReference type="GO" id="GO:0003700">
    <property type="term" value="F:DNA-binding transcription factor activity"/>
    <property type="evidence" value="ECO:0007669"/>
    <property type="project" value="InterPro"/>
</dbReference>
<keyword evidence="2" id="KW-0804">Transcription</keyword>
<dbReference type="InterPro" id="IPR036390">
    <property type="entry name" value="WH_DNA-bd_sf"/>
</dbReference>
<proteinExistence type="predicted"/>
<evidence type="ECO:0000259" key="3">
    <source>
        <dbReference type="PROSITE" id="PS51000"/>
    </source>
</evidence>
<keyword evidence="5" id="KW-1185">Reference proteome</keyword>
<dbReference type="SMART" id="SM00420">
    <property type="entry name" value="HTH_DEOR"/>
    <property type="match status" value="1"/>
</dbReference>
<dbReference type="OrthoDB" id="9815009at2"/>
<dbReference type="SUPFAM" id="SSF46785">
    <property type="entry name" value="Winged helix' DNA-binding domain"/>
    <property type="match status" value="1"/>
</dbReference>
<dbReference type="Gene3D" id="1.10.10.10">
    <property type="entry name" value="Winged helix-like DNA-binding domain superfamily/Winged helix DNA-binding domain"/>
    <property type="match status" value="1"/>
</dbReference>
<name>A0A4R4EJ93_9BACL</name>
<dbReference type="InterPro" id="IPR051534">
    <property type="entry name" value="CBASS_pafABC_assoc_protein"/>
</dbReference>
<dbReference type="InterPro" id="IPR026881">
    <property type="entry name" value="WYL_dom"/>
</dbReference>
<dbReference type="InterPro" id="IPR036388">
    <property type="entry name" value="WH-like_DNA-bd_sf"/>
</dbReference>
<dbReference type="PROSITE" id="PS52050">
    <property type="entry name" value="WYL"/>
    <property type="match status" value="1"/>
</dbReference>
<accession>A0A4R4EJ93</accession>
<feature type="domain" description="HTH deoR-type" evidence="3">
    <location>
        <begin position="1"/>
        <end position="60"/>
    </location>
</feature>
<dbReference type="EMBL" id="SKFG01000002">
    <property type="protein sequence ID" value="TCZ80254.1"/>
    <property type="molecule type" value="Genomic_DNA"/>
</dbReference>
<dbReference type="Pfam" id="PF13280">
    <property type="entry name" value="WYL"/>
    <property type="match status" value="1"/>
</dbReference>
<dbReference type="PROSITE" id="PS51000">
    <property type="entry name" value="HTH_DEOR_2"/>
    <property type="match status" value="1"/>
</dbReference>
<organism evidence="4 5">
    <name type="scientific">Paenibacillus albiflavus</name>
    <dbReference type="NCBI Taxonomy" id="2545760"/>
    <lineage>
        <taxon>Bacteria</taxon>
        <taxon>Bacillati</taxon>
        <taxon>Bacillota</taxon>
        <taxon>Bacilli</taxon>
        <taxon>Bacillales</taxon>
        <taxon>Paenibacillaceae</taxon>
        <taxon>Paenibacillus</taxon>
    </lineage>
</organism>
<evidence type="ECO:0000256" key="2">
    <source>
        <dbReference type="ARBA" id="ARBA00023163"/>
    </source>
</evidence>
<gene>
    <name evidence="4" type="ORF">E0485_04775</name>
</gene>
<dbReference type="InterPro" id="IPR013196">
    <property type="entry name" value="HTH_11"/>
</dbReference>
<evidence type="ECO:0000256" key="1">
    <source>
        <dbReference type="ARBA" id="ARBA00023015"/>
    </source>
</evidence>
<evidence type="ECO:0000313" key="4">
    <source>
        <dbReference type="EMBL" id="TCZ80254.1"/>
    </source>
</evidence>
<dbReference type="Pfam" id="PF08279">
    <property type="entry name" value="HTH_11"/>
    <property type="match status" value="1"/>
</dbReference>
<dbReference type="InterPro" id="IPR001034">
    <property type="entry name" value="DeoR_HTH"/>
</dbReference>
<dbReference type="PANTHER" id="PTHR34580:SF9">
    <property type="entry name" value="SLL5097 PROTEIN"/>
    <property type="match status" value="1"/>
</dbReference>
<reference evidence="4 5" key="1">
    <citation type="submission" date="2019-03" db="EMBL/GenBank/DDBJ databases">
        <authorList>
            <person name="Kim M.K.M."/>
        </authorList>
    </citation>
    <scope>NUCLEOTIDE SEQUENCE [LARGE SCALE GENOMIC DNA]</scope>
    <source>
        <strain evidence="4 5">18JY21-1</strain>
    </source>
</reference>
<sequence>MNERRLAIIQVLDARKKFTARELAERFDVSIRTIQRDLDYLQQIGFPLYTELGPHGGYRVLPNRLLPPLQLTQTEAFGLFLMIKWLEQVHDFPYDQIRSHLAEQYYAELPTDIKESIDRMRDHIAFYQHTNQVASPFTTTVLEAAMDKREISFIYHSSGGDKPFQVFPFGIYYENGKWYMPALYRDRVTLFRVDRMKEVLITEQSDPSIPTLKEWLNAKDERESVNVVLHFTEFGMRLAGSDKLFGSLISNEWSGSVPIDELPYVARLLFKYGPEVKVIEPVQLQKLVIQMLERSLSQYRE</sequence>
<dbReference type="Proteomes" id="UP000295418">
    <property type="component" value="Unassembled WGS sequence"/>
</dbReference>
<keyword evidence="1" id="KW-0805">Transcription regulation</keyword>
<evidence type="ECO:0000313" key="5">
    <source>
        <dbReference type="Proteomes" id="UP000295418"/>
    </source>
</evidence>